<evidence type="ECO:0000256" key="6">
    <source>
        <dbReference type="ARBA" id="ARBA00023244"/>
    </source>
</evidence>
<dbReference type="EMBL" id="QGDT01000002">
    <property type="protein sequence ID" value="PWJ59187.1"/>
    <property type="molecule type" value="Genomic_DNA"/>
</dbReference>
<evidence type="ECO:0000256" key="5">
    <source>
        <dbReference type="ARBA" id="ARBA00022691"/>
    </source>
</evidence>
<dbReference type="GO" id="GO:0032259">
    <property type="term" value="P:methylation"/>
    <property type="evidence" value="ECO:0007669"/>
    <property type="project" value="UniProtKB-KW"/>
</dbReference>
<evidence type="ECO:0000256" key="3">
    <source>
        <dbReference type="ARBA" id="ARBA00022603"/>
    </source>
</evidence>
<dbReference type="InterPro" id="IPR014776">
    <property type="entry name" value="4pyrrole_Mease_sub2"/>
</dbReference>
<dbReference type="InterPro" id="IPR014777">
    <property type="entry name" value="4pyrrole_Mease_sub1"/>
</dbReference>
<dbReference type="FunFam" id="3.40.1010.10:FF:000001">
    <property type="entry name" value="Siroheme synthase"/>
    <property type="match status" value="1"/>
</dbReference>
<dbReference type="EC" id="2.1.1.107" evidence="2"/>
<keyword evidence="4 9" id="KW-0808">Transferase</keyword>
<gene>
    <name evidence="9" type="ORF">CLV98_10219</name>
</gene>
<dbReference type="NCBIfam" id="NF004790">
    <property type="entry name" value="PRK06136.1"/>
    <property type="match status" value="1"/>
</dbReference>
<dbReference type="InterPro" id="IPR000878">
    <property type="entry name" value="4pyrrol_Mease"/>
</dbReference>
<dbReference type="InterPro" id="IPR003043">
    <property type="entry name" value="Uropor_MeTrfase_CS"/>
</dbReference>
<dbReference type="InterPro" id="IPR035996">
    <property type="entry name" value="4pyrrol_Methylase_sf"/>
</dbReference>
<protein>
    <recommendedName>
        <fullName evidence="2">uroporphyrinogen-III C-methyltransferase</fullName>
        <ecNumber evidence="2">2.1.1.107</ecNumber>
    </recommendedName>
</protein>
<name>A0A316B9I3_9BACT</name>
<dbReference type="PANTHER" id="PTHR45790:SF3">
    <property type="entry name" value="S-ADENOSYL-L-METHIONINE-DEPENDENT UROPORPHYRINOGEN III METHYLTRANSFERASE, CHLOROPLASTIC"/>
    <property type="match status" value="1"/>
</dbReference>
<proteinExistence type="inferred from homology"/>
<keyword evidence="6" id="KW-0627">Porphyrin biosynthesis</keyword>
<dbReference type="SUPFAM" id="SSF53790">
    <property type="entry name" value="Tetrapyrrole methylase"/>
    <property type="match status" value="1"/>
</dbReference>
<evidence type="ECO:0000256" key="4">
    <source>
        <dbReference type="ARBA" id="ARBA00022679"/>
    </source>
</evidence>
<evidence type="ECO:0000256" key="2">
    <source>
        <dbReference type="ARBA" id="ARBA00012162"/>
    </source>
</evidence>
<dbReference type="PROSITE" id="PS00839">
    <property type="entry name" value="SUMT_1"/>
    <property type="match status" value="1"/>
</dbReference>
<comment type="pathway">
    <text evidence="7">Porphyrin-containing compound metabolism; siroheme biosynthesis; precorrin-2 from uroporphyrinogen III: step 1/1.</text>
</comment>
<organism evidence="9 10">
    <name type="scientific">Dyadobacter jejuensis</name>
    <dbReference type="NCBI Taxonomy" id="1082580"/>
    <lineage>
        <taxon>Bacteria</taxon>
        <taxon>Pseudomonadati</taxon>
        <taxon>Bacteroidota</taxon>
        <taxon>Cytophagia</taxon>
        <taxon>Cytophagales</taxon>
        <taxon>Spirosomataceae</taxon>
        <taxon>Dyadobacter</taxon>
    </lineage>
</organism>
<dbReference type="InterPro" id="IPR006366">
    <property type="entry name" value="CobA/CysG_C"/>
</dbReference>
<dbReference type="Gene3D" id="3.40.1010.10">
    <property type="entry name" value="Cobalt-precorrin-4 Transmethylase, Domain 1"/>
    <property type="match status" value="1"/>
</dbReference>
<comment type="caution">
    <text evidence="9">The sequence shown here is derived from an EMBL/GenBank/DDBJ whole genome shotgun (WGS) entry which is preliminary data.</text>
</comment>
<dbReference type="GO" id="GO:0019354">
    <property type="term" value="P:siroheme biosynthetic process"/>
    <property type="evidence" value="ECO:0007669"/>
    <property type="project" value="InterPro"/>
</dbReference>
<comment type="similarity">
    <text evidence="1">Belongs to the precorrin methyltransferase family.</text>
</comment>
<dbReference type="Gene3D" id="3.30.950.10">
    <property type="entry name" value="Methyltransferase, Cobalt-precorrin-4 Transmethylase, Domain 2"/>
    <property type="match status" value="1"/>
</dbReference>
<dbReference type="GO" id="GO:0004851">
    <property type="term" value="F:uroporphyrin-III C-methyltransferase activity"/>
    <property type="evidence" value="ECO:0007669"/>
    <property type="project" value="UniProtKB-EC"/>
</dbReference>
<dbReference type="AlphaFoldDB" id="A0A316B9I3"/>
<evidence type="ECO:0000256" key="1">
    <source>
        <dbReference type="ARBA" id="ARBA00005879"/>
    </source>
</evidence>
<evidence type="ECO:0000313" key="10">
    <source>
        <dbReference type="Proteomes" id="UP000245880"/>
    </source>
</evidence>
<keyword evidence="5" id="KW-0949">S-adenosyl-L-methionine</keyword>
<evidence type="ECO:0000313" key="9">
    <source>
        <dbReference type="EMBL" id="PWJ59187.1"/>
    </source>
</evidence>
<reference evidence="9 10" key="1">
    <citation type="submission" date="2018-03" db="EMBL/GenBank/DDBJ databases">
        <title>Genomic Encyclopedia of Archaeal and Bacterial Type Strains, Phase II (KMG-II): from individual species to whole genera.</title>
        <authorList>
            <person name="Goeker M."/>
        </authorList>
    </citation>
    <scope>NUCLEOTIDE SEQUENCE [LARGE SCALE GENOMIC DNA]</scope>
    <source>
        <strain evidence="9 10">DSM 100346</strain>
    </source>
</reference>
<evidence type="ECO:0000259" key="8">
    <source>
        <dbReference type="Pfam" id="PF00590"/>
    </source>
</evidence>
<dbReference type="PANTHER" id="PTHR45790">
    <property type="entry name" value="SIROHEME SYNTHASE-RELATED"/>
    <property type="match status" value="1"/>
</dbReference>
<dbReference type="Proteomes" id="UP000245880">
    <property type="component" value="Unassembled WGS sequence"/>
</dbReference>
<keyword evidence="10" id="KW-1185">Reference proteome</keyword>
<sequence length="278" mass="29347">MGLSNIIAKINEWTTGSFPVVPLAKMKLTLIGAGPGDPELITLKGVKALQKAKVVLYDSLAHPDLLEYCPQDCVKILVGKRFGKTSCGQDEINALIAEYAQLYGEVVRLKGGDSFVFGRGYEELAFAAQQGISTVIIPGISSSYAAPALAGIPVTSRGLSESFWVVTGTTKNHSLSKDVHLAAQSTATVVILMGLHKLEEIVEIYASLGKLDEAISIIQNGTLPHQKVVTGKISNIVALSNIAEMASPAIIVIGKVAALPDQSADQIAAMIIASETKH</sequence>
<feature type="domain" description="Tetrapyrrole methylase" evidence="8">
    <location>
        <begin position="27"/>
        <end position="236"/>
    </location>
</feature>
<dbReference type="NCBIfam" id="TIGR01469">
    <property type="entry name" value="cobA_cysG_Cterm"/>
    <property type="match status" value="1"/>
</dbReference>
<dbReference type="CDD" id="cd11642">
    <property type="entry name" value="SUMT"/>
    <property type="match status" value="1"/>
</dbReference>
<evidence type="ECO:0000256" key="7">
    <source>
        <dbReference type="ARBA" id="ARBA00025705"/>
    </source>
</evidence>
<accession>A0A316B9I3</accession>
<keyword evidence="3 9" id="KW-0489">Methyltransferase</keyword>
<dbReference type="Pfam" id="PF00590">
    <property type="entry name" value="TP_methylase"/>
    <property type="match status" value="1"/>
</dbReference>
<dbReference type="InterPro" id="IPR050161">
    <property type="entry name" value="Siro_Cobalamin_biosynth"/>
</dbReference>